<dbReference type="Proteomes" id="UP001159363">
    <property type="component" value="Chromosome X"/>
</dbReference>
<comment type="caution">
    <text evidence="1">The sequence shown here is derived from an EMBL/GenBank/DDBJ whole genome shotgun (WGS) entry which is preliminary data.</text>
</comment>
<accession>A0ABQ9HQ71</accession>
<keyword evidence="2" id="KW-1185">Reference proteome</keyword>
<dbReference type="EMBL" id="JARBHB010000004">
    <property type="protein sequence ID" value="KAJ8886516.1"/>
    <property type="molecule type" value="Genomic_DNA"/>
</dbReference>
<reference evidence="1 2" key="1">
    <citation type="submission" date="2023-02" db="EMBL/GenBank/DDBJ databases">
        <title>LHISI_Scaffold_Assembly.</title>
        <authorList>
            <person name="Stuart O.P."/>
            <person name="Cleave R."/>
            <person name="Magrath M.J.L."/>
            <person name="Mikheyev A.S."/>
        </authorList>
    </citation>
    <scope>NUCLEOTIDE SEQUENCE [LARGE SCALE GENOMIC DNA]</scope>
    <source>
        <strain evidence="1">Daus_M_001</strain>
        <tissue evidence="1">Leg muscle</tissue>
    </source>
</reference>
<name>A0ABQ9HQ71_9NEOP</name>
<evidence type="ECO:0000313" key="1">
    <source>
        <dbReference type="EMBL" id="KAJ8886516.1"/>
    </source>
</evidence>
<gene>
    <name evidence="1" type="ORF">PR048_012727</name>
</gene>
<evidence type="ECO:0000313" key="2">
    <source>
        <dbReference type="Proteomes" id="UP001159363"/>
    </source>
</evidence>
<sequence length="586" mass="65675">MNPASACSTTMVASISGGTAVHAWHSPALYTVMLTQNLQRRLALQRTPAFTTDDFWACIEAAWAEIPQRRSIIASSKCRIRFANGKHAEGRGRYRCGCGYFEPDQMLQHRLPLACSRASGVDCVFLNVRASGLRHRQAITCQLSSLISIQQEMEKCVPQFSETKSDIPNVILGPINKKGQPARSAIGTRYIKFLKSDSVGHRKGAGKPSMNPEDIKRMYDAYVPSQLELWPCQMKLPGSTMHKVLTKNLRQILLVQSLPQEDESRRPFAVNMLVCIKKCEGFLRQDLFTDDVFAYSGYKAGNSPDMSQNSGSLHARPVKLLLSDTEHVLEHESLWSAYFLLYGRLLTSPNKFLRGCGGVVFRLFISHLGVLASIPGGVTPRFSHVGIVPDDATCRRVFSGISRFSHHRISAHFSSSSQLHVQQTTDSLTRTHPTYTHSITVVKYQAKCVRVGRNISTRSEFDSAVDPVGGNTLVVFTHIEHHERGQNIKSIGSQYRHSAPPHKRPQFAVIYELQTAVQEMKRRYSTAAFTNQAQHTRRSLGNAILELGVLQLRTCSSSAAATRFAVPRGRYHKWQRWRHARTQLAF</sequence>
<proteinExistence type="predicted"/>
<protein>
    <submittedName>
        <fullName evidence="1">Uncharacterized protein</fullName>
    </submittedName>
</protein>
<organism evidence="1 2">
    <name type="scientific">Dryococelus australis</name>
    <dbReference type="NCBI Taxonomy" id="614101"/>
    <lineage>
        <taxon>Eukaryota</taxon>
        <taxon>Metazoa</taxon>
        <taxon>Ecdysozoa</taxon>
        <taxon>Arthropoda</taxon>
        <taxon>Hexapoda</taxon>
        <taxon>Insecta</taxon>
        <taxon>Pterygota</taxon>
        <taxon>Neoptera</taxon>
        <taxon>Polyneoptera</taxon>
        <taxon>Phasmatodea</taxon>
        <taxon>Verophasmatodea</taxon>
        <taxon>Anareolatae</taxon>
        <taxon>Phasmatidae</taxon>
        <taxon>Eurycanthinae</taxon>
        <taxon>Dryococelus</taxon>
    </lineage>
</organism>